<dbReference type="Proteomes" id="UP000198521">
    <property type="component" value="Unassembled WGS sequence"/>
</dbReference>
<dbReference type="RefSeq" id="WP_091410167.1">
    <property type="nucleotide sequence ID" value="NZ_FOAB01000005.1"/>
</dbReference>
<accession>A0A1H7SE03</accession>
<keyword evidence="2" id="KW-1185">Reference proteome</keyword>
<organism evidence="1 2">
    <name type="scientific">Aquimarina amphilecti</name>
    <dbReference type="NCBI Taxonomy" id="1038014"/>
    <lineage>
        <taxon>Bacteria</taxon>
        <taxon>Pseudomonadati</taxon>
        <taxon>Bacteroidota</taxon>
        <taxon>Flavobacteriia</taxon>
        <taxon>Flavobacteriales</taxon>
        <taxon>Flavobacteriaceae</taxon>
        <taxon>Aquimarina</taxon>
    </lineage>
</organism>
<dbReference type="EMBL" id="FOAB01000005">
    <property type="protein sequence ID" value="SEL70901.1"/>
    <property type="molecule type" value="Genomic_DNA"/>
</dbReference>
<dbReference type="AlphaFoldDB" id="A0A1H7SE03"/>
<gene>
    <name evidence="1" type="ORF">SAMN04487910_3129</name>
</gene>
<reference evidence="1 2" key="1">
    <citation type="submission" date="2016-10" db="EMBL/GenBank/DDBJ databases">
        <authorList>
            <person name="de Groot N.N."/>
        </authorList>
    </citation>
    <scope>NUCLEOTIDE SEQUENCE [LARGE SCALE GENOMIC DNA]</scope>
    <source>
        <strain evidence="1 2">DSM 25232</strain>
    </source>
</reference>
<evidence type="ECO:0000313" key="2">
    <source>
        <dbReference type="Proteomes" id="UP000198521"/>
    </source>
</evidence>
<dbReference type="OrthoDB" id="1453852at2"/>
<protein>
    <submittedName>
        <fullName evidence="1">Uncharacterized protein</fullName>
    </submittedName>
</protein>
<evidence type="ECO:0000313" key="1">
    <source>
        <dbReference type="EMBL" id="SEL70901.1"/>
    </source>
</evidence>
<sequence length="73" mass="9296">MKSYDNKKFYNYKTSHKRKKRTQNAQKWWKLGSEYTREKRREYRTKSKVVLRKKLNNELVEFPLYKKTMWWDA</sequence>
<dbReference type="STRING" id="1038014.SAMN04487910_3129"/>
<proteinExistence type="predicted"/>
<name>A0A1H7SE03_AQUAM</name>